<evidence type="ECO:0000313" key="3">
    <source>
        <dbReference type="Proteomes" id="UP000602647"/>
    </source>
</evidence>
<name>A0A923SR60_9FIRM</name>
<dbReference type="EMBL" id="JACRYT010000012">
    <property type="protein sequence ID" value="MBC6680352.1"/>
    <property type="molecule type" value="Genomic_DNA"/>
</dbReference>
<dbReference type="PROSITE" id="PS51459">
    <property type="entry name" value="FIDO"/>
    <property type="match status" value="1"/>
</dbReference>
<dbReference type="Proteomes" id="UP000602647">
    <property type="component" value="Unassembled WGS sequence"/>
</dbReference>
<sequence>MYKELVKLKIDLGLRKPFRRETSRTLKRLNEMDYIYGSMELDGTELSKKEVEGIMAGDIPREASLKDCVFIKNYMNTLELMRDCLTLKCSLDKTLLLKFYSSLMGKDSGFRKSEPFVQEWKYVPPYHEDIESGIEKLFREAYRIGANEMRRAAAIHCGILRLYPFEEYSGAMARLAMNYYLEEKGFFPVALGYNREEYRKTMTECLKDNDDAIFFWGLERAEYNKMIQVLQIVEHDEDVYGKGDEQ</sequence>
<keyword evidence="3" id="KW-1185">Reference proteome</keyword>
<dbReference type="RefSeq" id="WP_187303450.1">
    <property type="nucleotide sequence ID" value="NZ_CBCTQH010000040.1"/>
</dbReference>
<evidence type="ECO:0000313" key="2">
    <source>
        <dbReference type="EMBL" id="MBC6680352.1"/>
    </source>
</evidence>
<accession>A0A923SR60</accession>
<gene>
    <name evidence="2" type="ORF">H9L42_11025</name>
</gene>
<organism evidence="2 3">
    <name type="scientific">Zhenpiania hominis</name>
    <dbReference type="NCBI Taxonomy" id="2763644"/>
    <lineage>
        <taxon>Bacteria</taxon>
        <taxon>Bacillati</taxon>
        <taxon>Bacillota</taxon>
        <taxon>Clostridia</taxon>
        <taxon>Peptostreptococcales</taxon>
        <taxon>Anaerovoracaceae</taxon>
        <taxon>Zhenpiania</taxon>
    </lineage>
</organism>
<protein>
    <submittedName>
        <fullName evidence="2">Fic family protein</fullName>
    </submittedName>
</protein>
<dbReference type="SUPFAM" id="SSF140931">
    <property type="entry name" value="Fic-like"/>
    <property type="match status" value="1"/>
</dbReference>
<dbReference type="Gene3D" id="1.10.3290.10">
    <property type="entry name" value="Fido-like domain"/>
    <property type="match status" value="1"/>
</dbReference>
<proteinExistence type="predicted"/>
<feature type="domain" description="Fido" evidence="1">
    <location>
        <begin position="91"/>
        <end position="229"/>
    </location>
</feature>
<evidence type="ECO:0000259" key="1">
    <source>
        <dbReference type="PROSITE" id="PS51459"/>
    </source>
</evidence>
<reference evidence="2" key="1">
    <citation type="submission" date="2020-08" db="EMBL/GenBank/DDBJ databases">
        <title>Genome public.</title>
        <authorList>
            <person name="Liu C."/>
            <person name="Sun Q."/>
        </authorList>
    </citation>
    <scope>NUCLEOTIDE SEQUENCE</scope>
    <source>
        <strain evidence="2">BX12</strain>
    </source>
</reference>
<dbReference type="InterPro" id="IPR003812">
    <property type="entry name" value="Fido"/>
</dbReference>
<dbReference type="Pfam" id="PF02661">
    <property type="entry name" value="Fic"/>
    <property type="match status" value="1"/>
</dbReference>
<dbReference type="AlphaFoldDB" id="A0A923SR60"/>
<comment type="caution">
    <text evidence="2">The sequence shown here is derived from an EMBL/GenBank/DDBJ whole genome shotgun (WGS) entry which is preliminary data.</text>
</comment>
<dbReference type="InterPro" id="IPR036597">
    <property type="entry name" value="Fido-like_dom_sf"/>
</dbReference>